<evidence type="ECO:0000313" key="8">
    <source>
        <dbReference type="RefSeq" id="XP_048332638.1"/>
    </source>
</evidence>
<reference evidence="8" key="1">
    <citation type="submission" date="2025-08" db="UniProtKB">
        <authorList>
            <consortium name="RefSeq"/>
        </authorList>
    </citation>
    <scope>IDENTIFICATION</scope>
    <source>
        <tissue evidence="8">Seedling</tissue>
    </source>
</reference>
<dbReference type="GeneID" id="125423142"/>
<dbReference type="PANTHER" id="PTHR31232:SF149">
    <property type="entry name" value="S-PROTEIN HOMOLOG"/>
    <property type="match status" value="1"/>
</dbReference>
<evidence type="ECO:0000256" key="2">
    <source>
        <dbReference type="ARBA" id="ARBA00005581"/>
    </source>
</evidence>
<name>A0ABM3IPD8_ZIZJJ</name>
<evidence type="ECO:0000256" key="5">
    <source>
        <dbReference type="ARBA" id="ARBA00022729"/>
    </source>
</evidence>
<organism evidence="7 8">
    <name type="scientific">Ziziphus jujuba</name>
    <name type="common">Chinese jujube</name>
    <name type="synonym">Ziziphus sativa</name>
    <dbReference type="NCBI Taxonomy" id="326968"/>
    <lineage>
        <taxon>Eukaryota</taxon>
        <taxon>Viridiplantae</taxon>
        <taxon>Streptophyta</taxon>
        <taxon>Embryophyta</taxon>
        <taxon>Tracheophyta</taxon>
        <taxon>Spermatophyta</taxon>
        <taxon>Magnoliopsida</taxon>
        <taxon>eudicotyledons</taxon>
        <taxon>Gunneridae</taxon>
        <taxon>Pentapetalae</taxon>
        <taxon>rosids</taxon>
        <taxon>fabids</taxon>
        <taxon>Rosales</taxon>
        <taxon>Rhamnaceae</taxon>
        <taxon>Paliureae</taxon>
        <taxon>Ziziphus</taxon>
    </lineage>
</organism>
<keyword evidence="5 6" id="KW-0732">Signal</keyword>
<evidence type="ECO:0000256" key="3">
    <source>
        <dbReference type="ARBA" id="ARBA00022471"/>
    </source>
</evidence>
<sequence>MASIFTKSTVPLIIMVLFVFYKSNCVFAESIKHKYVIIRNDVGGGVNLTLHCKSKDDDLGVQNISPGGEWGFHFKTSAWGTTLFFCSVEWPGTSHYFDAFVQSRDMDVCDTCVWSIKPDQPCIVFSNRSVCHPWNK</sequence>
<keyword evidence="7" id="KW-1185">Reference proteome</keyword>
<comment type="similarity">
    <text evidence="2 6">Belongs to the plant self-incompatibility (S1) protein family.</text>
</comment>
<gene>
    <name evidence="8" type="primary">LOC125423142</name>
</gene>
<dbReference type="Proteomes" id="UP001652623">
    <property type="component" value="Chromosome 3"/>
</dbReference>
<feature type="chain" id="PRO_5044959746" description="S-protein homolog" evidence="6">
    <location>
        <begin position="29"/>
        <end position="136"/>
    </location>
</feature>
<keyword evidence="3 6" id="KW-0713">Self-incompatibility</keyword>
<evidence type="ECO:0000256" key="6">
    <source>
        <dbReference type="RuleBase" id="RU367044"/>
    </source>
</evidence>
<evidence type="ECO:0000256" key="1">
    <source>
        <dbReference type="ARBA" id="ARBA00004613"/>
    </source>
</evidence>
<protein>
    <recommendedName>
        <fullName evidence="6">S-protein homolog</fullName>
    </recommendedName>
</protein>
<evidence type="ECO:0000256" key="4">
    <source>
        <dbReference type="ARBA" id="ARBA00022525"/>
    </source>
</evidence>
<dbReference type="PANTHER" id="PTHR31232">
    <property type="match status" value="1"/>
</dbReference>
<feature type="signal peptide" evidence="6">
    <location>
        <begin position="1"/>
        <end position="28"/>
    </location>
</feature>
<accession>A0ABM3IPD8</accession>
<dbReference type="InterPro" id="IPR010264">
    <property type="entry name" value="Self-incomp_S1"/>
</dbReference>
<dbReference type="Pfam" id="PF05938">
    <property type="entry name" value="Self-incomp_S1"/>
    <property type="match status" value="1"/>
</dbReference>
<proteinExistence type="inferred from homology"/>
<evidence type="ECO:0000313" key="7">
    <source>
        <dbReference type="Proteomes" id="UP001652623"/>
    </source>
</evidence>
<dbReference type="RefSeq" id="XP_048332638.1">
    <property type="nucleotide sequence ID" value="XM_048476681.2"/>
</dbReference>
<keyword evidence="4 6" id="KW-0964">Secreted</keyword>
<comment type="subcellular location">
    <subcellularLocation>
        <location evidence="1 6">Secreted</location>
    </subcellularLocation>
</comment>